<organism evidence="1 2">
    <name type="scientific">Bacteroides thetaiotaomicron</name>
    <dbReference type="NCBI Taxonomy" id="818"/>
    <lineage>
        <taxon>Bacteria</taxon>
        <taxon>Pseudomonadati</taxon>
        <taxon>Bacteroidota</taxon>
        <taxon>Bacteroidia</taxon>
        <taxon>Bacteroidales</taxon>
        <taxon>Bacteroidaceae</taxon>
        <taxon>Bacteroides</taxon>
    </lineage>
</organism>
<dbReference type="RefSeq" id="WP_234128723.1">
    <property type="nucleotide sequence ID" value="NZ_JAHYQA010000005.1"/>
</dbReference>
<gene>
    <name evidence="1" type="ORF">K0H07_10185</name>
</gene>
<dbReference type="EMBL" id="JAHYQA010000005">
    <property type="protein sequence ID" value="MCE9237518.1"/>
    <property type="molecule type" value="Genomic_DNA"/>
</dbReference>
<sequence>MSKKTNGIQVGNFIVTRDNGSEHDWISIKAVSGFCKGGKTKRVNMWSA</sequence>
<dbReference type="AlphaFoldDB" id="A0AAW4ZBV5"/>
<comment type="caution">
    <text evidence="1">The sequence shown here is derived from an EMBL/GenBank/DDBJ whole genome shotgun (WGS) entry which is preliminary data.</text>
</comment>
<protein>
    <submittedName>
        <fullName evidence="1">Uncharacterized protein</fullName>
    </submittedName>
</protein>
<evidence type="ECO:0000313" key="2">
    <source>
        <dbReference type="Proteomes" id="UP001200544"/>
    </source>
</evidence>
<evidence type="ECO:0000313" key="1">
    <source>
        <dbReference type="EMBL" id="MCE9237518.1"/>
    </source>
</evidence>
<name>A0AAW4ZBV5_BACT4</name>
<accession>A0AAW4ZBV5</accession>
<proteinExistence type="predicted"/>
<dbReference type="Proteomes" id="UP001200544">
    <property type="component" value="Unassembled WGS sequence"/>
</dbReference>
<reference evidence="1" key="1">
    <citation type="submission" date="2021-07" db="EMBL/GenBank/DDBJ databases">
        <title>Comparative genomics of Bacteroides fragilis group isolates reveals species-dependent resistance mechanisms and validates clinical tools for resistance prediction.</title>
        <authorList>
            <person name="Wallace M.J."/>
            <person name="Jean S."/>
            <person name="Wallace M.A."/>
            <person name="Carey-Ann B.D."/>
            <person name="Dantas G."/>
        </authorList>
    </citation>
    <scope>NUCLEOTIDE SEQUENCE</scope>
    <source>
        <strain evidence="1">BJH_160</strain>
    </source>
</reference>